<keyword evidence="2" id="KW-1185">Reference proteome</keyword>
<organism evidence="1 2">
    <name type="scientific">Tritrichomonas musculus</name>
    <dbReference type="NCBI Taxonomy" id="1915356"/>
    <lineage>
        <taxon>Eukaryota</taxon>
        <taxon>Metamonada</taxon>
        <taxon>Parabasalia</taxon>
        <taxon>Tritrichomonadida</taxon>
        <taxon>Tritrichomonadidae</taxon>
        <taxon>Tritrichomonas</taxon>
    </lineage>
</organism>
<sequence>MSSISFRVNSVELEDFTLRSINKENLIRLNVIQRPSKVTYEYLLKNSECLKDINHEFSIDNSSNKIDKLTFMISSVVRKPTLVNLFDFGSSSPKNKSNDQSYEKCVNGSKENDSDHVDCEYIVPMHALIGYCTIKLKEIEKGVNNSLRVELLTKKNAKVIGFVNLDIYVWDGPKQVIQQKKSQLNDEKILFVDPECPVSNI</sequence>
<name>A0ABR2IM11_9EUKA</name>
<reference evidence="1 2" key="1">
    <citation type="submission" date="2024-04" db="EMBL/GenBank/DDBJ databases">
        <title>Tritrichomonas musculus Genome.</title>
        <authorList>
            <person name="Alves-Ferreira E."/>
            <person name="Grigg M."/>
            <person name="Lorenzi H."/>
            <person name="Galac M."/>
        </authorList>
    </citation>
    <scope>NUCLEOTIDE SEQUENCE [LARGE SCALE GENOMIC DNA]</scope>
    <source>
        <strain evidence="1 2">EAF2021</strain>
    </source>
</reference>
<accession>A0ABR2IM11</accession>
<gene>
    <name evidence="1" type="ORF">M9Y10_010480</name>
</gene>
<proteinExistence type="predicted"/>
<evidence type="ECO:0000313" key="2">
    <source>
        <dbReference type="Proteomes" id="UP001470230"/>
    </source>
</evidence>
<comment type="caution">
    <text evidence="1">The sequence shown here is derived from an EMBL/GenBank/DDBJ whole genome shotgun (WGS) entry which is preliminary data.</text>
</comment>
<dbReference type="EMBL" id="JAPFFF010000016">
    <property type="protein sequence ID" value="KAK8864953.1"/>
    <property type="molecule type" value="Genomic_DNA"/>
</dbReference>
<dbReference type="Proteomes" id="UP001470230">
    <property type="component" value="Unassembled WGS sequence"/>
</dbReference>
<protein>
    <submittedName>
        <fullName evidence="1">Uncharacterized protein</fullName>
    </submittedName>
</protein>
<evidence type="ECO:0000313" key="1">
    <source>
        <dbReference type="EMBL" id="KAK8864953.1"/>
    </source>
</evidence>